<evidence type="ECO:0000313" key="9">
    <source>
        <dbReference type="EMBL" id="MBB5345691.1"/>
    </source>
</evidence>
<comment type="subunit">
    <text evidence="5 7">Monomer.</text>
</comment>
<dbReference type="PRINTS" id="PR00094">
    <property type="entry name" value="ADENYLTKNASE"/>
</dbReference>
<gene>
    <name evidence="5" type="primary">adk</name>
    <name evidence="9" type="ORF">HDF10_003685</name>
</gene>
<dbReference type="UniPathway" id="UPA00588">
    <property type="reaction ID" value="UER00649"/>
</dbReference>
<comment type="pathway">
    <text evidence="5">Purine metabolism; AMP biosynthesis via salvage pathway; AMP from ADP: step 1/1.</text>
</comment>
<dbReference type="Pfam" id="PF00406">
    <property type="entry name" value="ADK"/>
    <property type="match status" value="1"/>
</dbReference>
<dbReference type="AlphaFoldDB" id="A0A7W8N6K0"/>
<evidence type="ECO:0000256" key="6">
    <source>
        <dbReference type="RuleBase" id="RU003330"/>
    </source>
</evidence>
<keyword evidence="2 5" id="KW-0545">Nucleotide biosynthesis</keyword>
<feature type="binding site" evidence="5">
    <location>
        <position position="148"/>
    </location>
    <ligand>
        <name>ATP</name>
        <dbReference type="ChEBI" id="CHEBI:30616"/>
    </ligand>
</feature>
<dbReference type="InterPro" id="IPR006259">
    <property type="entry name" value="Adenyl_kin_sub"/>
</dbReference>
<dbReference type="EMBL" id="JACHDZ010000006">
    <property type="protein sequence ID" value="MBB5345691.1"/>
    <property type="molecule type" value="Genomic_DNA"/>
</dbReference>
<comment type="caution">
    <text evidence="5">Lacks conserved residue(s) required for the propagation of feature annotation.</text>
</comment>
<feature type="binding site" evidence="5">
    <location>
        <position position="51"/>
    </location>
    <ligand>
        <name>AMP</name>
        <dbReference type="ChEBI" id="CHEBI:456215"/>
    </ligand>
</feature>
<dbReference type="PANTHER" id="PTHR23359">
    <property type="entry name" value="NUCLEOTIDE KINASE"/>
    <property type="match status" value="1"/>
</dbReference>
<comment type="catalytic activity">
    <reaction evidence="5 7">
        <text>AMP + ATP = 2 ADP</text>
        <dbReference type="Rhea" id="RHEA:12973"/>
        <dbReference type="ChEBI" id="CHEBI:30616"/>
        <dbReference type="ChEBI" id="CHEBI:456215"/>
        <dbReference type="ChEBI" id="CHEBI:456216"/>
        <dbReference type="EC" id="2.7.4.3"/>
    </reaction>
</comment>
<dbReference type="EC" id="2.7.4.3" evidence="5 7"/>
<dbReference type="GO" id="GO:0004017">
    <property type="term" value="F:AMP kinase activity"/>
    <property type="evidence" value="ECO:0007669"/>
    <property type="project" value="UniProtKB-UniRule"/>
</dbReference>
<comment type="subcellular location">
    <subcellularLocation>
        <location evidence="5 7">Cytoplasm</location>
    </subcellularLocation>
</comment>
<dbReference type="SUPFAM" id="SSF52540">
    <property type="entry name" value="P-loop containing nucleoside triphosphate hydrolases"/>
    <property type="match status" value="1"/>
</dbReference>
<keyword evidence="3 5" id="KW-0547">Nucleotide-binding</keyword>
<feature type="binding site" evidence="5">
    <location>
        <begin position="77"/>
        <end position="79"/>
    </location>
    <ligand>
        <name>AMP</name>
        <dbReference type="ChEBI" id="CHEBI:456215"/>
    </ligand>
</feature>
<evidence type="ECO:0000256" key="7">
    <source>
        <dbReference type="RuleBase" id="RU003331"/>
    </source>
</evidence>
<feature type="domain" description="Adenylate kinase active site lid" evidence="8">
    <location>
        <begin position="150"/>
        <end position="182"/>
    </location>
</feature>
<dbReference type="GO" id="GO:0044209">
    <property type="term" value="P:AMP salvage"/>
    <property type="evidence" value="ECO:0007669"/>
    <property type="project" value="UniProtKB-UniRule"/>
</dbReference>
<feature type="binding site" evidence="5">
    <location>
        <position position="180"/>
    </location>
    <ligand>
        <name>AMP</name>
        <dbReference type="ChEBI" id="CHEBI:456215"/>
    </ligand>
</feature>
<dbReference type="InterPro" id="IPR033690">
    <property type="entry name" value="Adenylat_kinase_CS"/>
</dbReference>
<dbReference type="InterPro" id="IPR027417">
    <property type="entry name" value="P-loop_NTPase"/>
</dbReference>
<dbReference type="HAMAP" id="MF_00235">
    <property type="entry name" value="Adenylate_kinase_Adk"/>
    <property type="match status" value="1"/>
</dbReference>
<feature type="binding site" evidence="5">
    <location>
        <begin position="156"/>
        <end position="157"/>
    </location>
    <ligand>
        <name>ATP</name>
        <dbReference type="ChEBI" id="CHEBI:30616"/>
    </ligand>
</feature>
<dbReference type="GO" id="GO:0005737">
    <property type="term" value="C:cytoplasm"/>
    <property type="evidence" value="ECO:0007669"/>
    <property type="project" value="UniProtKB-SubCell"/>
</dbReference>
<keyword evidence="1 5" id="KW-0808">Transferase</keyword>
<accession>A0A7W8N6K0</accession>
<evidence type="ECO:0000313" key="10">
    <source>
        <dbReference type="Proteomes" id="UP000569092"/>
    </source>
</evidence>
<keyword evidence="5 7" id="KW-0067">ATP-binding</keyword>
<comment type="function">
    <text evidence="5">Catalyzes the reversible transfer of the terminal phosphate group between ATP and AMP. Plays an important role in cellular energy homeostasis and in adenine nucleotide metabolism.</text>
</comment>
<feature type="region of interest" description="NMP" evidence="5">
    <location>
        <begin position="50"/>
        <end position="79"/>
    </location>
</feature>
<evidence type="ECO:0000259" key="8">
    <source>
        <dbReference type="Pfam" id="PF05191"/>
    </source>
</evidence>
<feature type="binding site" evidence="5">
    <location>
        <position position="56"/>
    </location>
    <ligand>
        <name>AMP</name>
        <dbReference type="ChEBI" id="CHEBI:456215"/>
    </ligand>
</feature>
<dbReference type="CDD" id="cd01428">
    <property type="entry name" value="ADK"/>
    <property type="match status" value="1"/>
</dbReference>
<feature type="binding site" evidence="5">
    <location>
        <begin position="105"/>
        <end position="108"/>
    </location>
    <ligand>
        <name>AMP</name>
        <dbReference type="ChEBI" id="CHEBI:456215"/>
    </ligand>
</feature>
<keyword evidence="5" id="KW-0963">Cytoplasm</keyword>
<dbReference type="InterPro" id="IPR000850">
    <property type="entry name" value="Adenylat/UMP-CMP_kin"/>
</dbReference>
<evidence type="ECO:0000256" key="3">
    <source>
        <dbReference type="ARBA" id="ARBA00022741"/>
    </source>
</evidence>
<dbReference type="NCBIfam" id="NF001381">
    <property type="entry name" value="PRK00279.1-3"/>
    <property type="match status" value="1"/>
</dbReference>
<feature type="binding site" evidence="5">
    <location>
        <begin position="30"/>
        <end position="35"/>
    </location>
    <ligand>
        <name>ATP</name>
        <dbReference type="ChEBI" id="CHEBI:30616"/>
    </ligand>
</feature>
<dbReference type="InterPro" id="IPR007862">
    <property type="entry name" value="Adenylate_kinase_lid-dom"/>
</dbReference>
<evidence type="ECO:0000256" key="2">
    <source>
        <dbReference type="ARBA" id="ARBA00022727"/>
    </source>
</evidence>
<comment type="domain">
    <text evidence="5">Consists of three domains, a large central CORE domain and two small peripheral domains, NMPbind and LID, which undergo movements during catalysis. The LID domain closes over the site of phosphoryl transfer upon ATP binding. Assembling and dissambling the active center during each catalytic cycle provides an effective means to prevent ATP hydrolysis.</text>
</comment>
<comment type="similarity">
    <text evidence="5 6">Belongs to the adenylate kinase family.</text>
</comment>
<proteinExistence type="inferred from homology"/>
<dbReference type="Proteomes" id="UP000569092">
    <property type="component" value="Unassembled WGS sequence"/>
</dbReference>
<evidence type="ECO:0000256" key="1">
    <source>
        <dbReference type="ARBA" id="ARBA00022679"/>
    </source>
</evidence>
<feature type="binding site" evidence="5">
    <location>
        <position position="191"/>
    </location>
    <ligand>
        <name>AMP</name>
        <dbReference type="ChEBI" id="CHEBI:456215"/>
    </ligand>
</feature>
<organism evidence="9 10">
    <name type="scientific">Tunturiibacter lichenicola</name>
    <dbReference type="NCBI Taxonomy" id="2051959"/>
    <lineage>
        <taxon>Bacteria</taxon>
        <taxon>Pseudomonadati</taxon>
        <taxon>Acidobacteriota</taxon>
        <taxon>Terriglobia</taxon>
        <taxon>Terriglobales</taxon>
        <taxon>Acidobacteriaceae</taxon>
        <taxon>Tunturiibacter</taxon>
    </lineage>
</organism>
<dbReference type="Pfam" id="PF05191">
    <property type="entry name" value="ADK_lid"/>
    <property type="match status" value="1"/>
</dbReference>
<feature type="binding site" evidence="5">
    <location>
        <position position="112"/>
    </location>
    <ligand>
        <name>AMP</name>
        <dbReference type="ChEBI" id="CHEBI:456215"/>
    </ligand>
</feature>
<dbReference type="PROSITE" id="PS00113">
    <property type="entry name" value="ADENYLATE_KINASE"/>
    <property type="match status" value="1"/>
</dbReference>
<evidence type="ECO:0000256" key="5">
    <source>
        <dbReference type="HAMAP-Rule" id="MF_00235"/>
    </source>
</evidence>
<feature type="binding site" evidence="5">
    <location>
        <position position="219"/>
    </location>
    <ligand>
        <name>ATP</name>
        <dbReference type="ChEBI" id="CHEBI:30616"/>
    </ligand>
</feature>
<dbReference type="NCBIfam" id="TIGR01351">
    <property type="entry name" value="adk"/>
    <property type="match status" value="1"/>
</dbReference>
<dbReference type="FunFam" id="3.40.50.300:FF:000106">
    <property type="entry name" value="Adenylate kinase mitochondrial"/>
    <property type="match status" value="1"/>
</dbReference>
<evidence type="ECO:0000256" key="4">
    <source>
        <dbReference type="ARBA" id="ARBA00022777"/>
    </source>
</evidence>
<reference evidence="9 10" key="1">
    <citation type="submission" date="2020-08" db="EMBL/GenBank/DDBJ databases">
        <title>Genomic Encyclopedia of Type Strains, Phase IV (KMG-V): Genome sequencing to study the core and pangenomes of soil and plant-associated prokaryotes.</title>
        <authorList>
            <person name="Whitman W."/>
        </authorList>
    </citation>
    <scope>NUCLEOTIDE SEQUENCE [LARGE SCALE GENOMIC DNA]</scope>
    <source>
        <strain evidence="9 10">M8US30</strain>
    </source>
</reference>
<dbReference type="Gene3D" id="3.40.50.300">
    <property type="entry name" value="P-loop containing nucleotide triphosphate hydrolases"/>
    <property type="match status" value="1"/>
</dbReference>
<sequence>MTTGTASETETAPAEKNFLPGPVLLLGAPGVGKGTQAKALMAAYGIPQISTGDILRSNISSGTPLGKAAKTLVDQGTLVSDELVNQMVADRLKQPDTQRGFILDGFPRTLNQATWLDAQLSADPNTLPVVAISISVDYEQLLHRITGRRISPAGRIYNIYSNPPRTPGICDVDGSTLVQRPDDSDVVFTERMKTFEVQTAPVIEHYRNQSRFEEINGDQTVEQVTADIEAALIRLRQHPNS</sequence>
<comment type="caution">
    <text evidence="9">The sequence shown here is derived from an EMBL/GenBank/DDBJ whole genome shotgun (WGS) entry which is preliminary data.</text>
</comment>
<dbReference type="GO" id="GO:0005524">
    <property type="term" value="F:ATP binding"/>
    <property type="evidence" value="ECO:0007669"/>
    <property type="project" value="UniProtKB-UniRule"/>
</dbReference>
<keyword evidence="4 5" id="KW-0418">Kinase</keyword>
<name>A0A7W8N6K0_9BACT</name>
<protein>
    <recommendedName>
        <fullName evidence="5 7">Adenylate kinase</fullName>
        <shortName evidence="5">AK</shortName>
        <ecNumber evidence="5 7">2.7.4.3</ecNumber>
    </recommendedName>
    <alternativeName>
        <fullName evidence="5">ATP-AMP transphosphorylase</fullName>
    </alternativeName>
    <alternativeName>
        <fullName evidence="5">ATP:AMP phosphotransferase</fullName>
    </alternativeName>
    <alternativeName>
        <fullName evidence="5">Adenylate monophosphate kinase</fullName>
    </alternativeName>
</protein>